<dbReference type="Gene3D" id="3.40.50.10170">
    <property type="match status" value="1"/>
</dbReference>
<dbReference type="PANTHER" id="PTHR33434:SF2">
    <property type="entry name" value="FATTY ACID-BINDING PROTEIN TM_1468"/>
    <property type="match status" value="1"/>
</dbReference>
<evidence type="ECO:0008006" key="5">
    <source>
        <dbReference type="Google" id="ProtNLM"/>
    </source>
</evidence>
<dbReference type="EMBL" id="AZES01000074">
    <property type="protein sequence ID" value="KRL30957.1"/>
    <property type="molecule type" value="Genomic_DNA"/>
</dbReference>
<dbReference type="InterPro" id="IPR050270">
    <property type="entry name" value="DegV_domain_contain"/>
</dbReference>
<evidence type="ECO:0000313" key="3">
    <source>
        <dbReference type="EMBL" id="KRL30957.1"/>
    </source>
</evidence>
<dbReference type="InterPro" id="IPR003797">
    <property type="entry name" value="DegV"/>
</dbReference>
<dbReference type="InterPro" id="IPR043168">
    <property type="entry name" value="DegV_C"/>
</dbReference>
<comment type="caution">
    <text evidence="3">The sequence shown here is derived from an EMBL/GenBank/DDBJ whole genome shotgun (WGS) entry which is preliminary data.</text>
</comment>
<comment type="function">
    <text evidence="1">May bind long-chain fatty acids, such as palmitate, and may play a role in lipid transport or fatty acid metabolism.</text>
</comment>
<accession>A0A0R1PET5</accession>
<evidence type="ECO:0000256" key="1">
    <source>
        <dbReference type="ARBA" id="ARBA00003238"/>
    </source>
</evidence>
<evidence type="ECO:0000256" key="2">
    <source>
        <dbReference type="ARBA" id="ARBA00023121"/>
    </source>
</evidence>
<dbReference type="PANTHER" id="PTHR33434">
    <property type="entry name" value="DEGV DOMAIN-CONTAINING PROTEIN DR_1986-RELATED"/>
    <property type="match status" value="1"/>
</dbReference>
<dbReference type="SUPFAM" id="SSF82549">
    <property type="entry name" value="DAK1/DegV-like"/>
    <property type="match status" value="1"/>
</dbReference>
<keyword evidence="4" id="KW-1185">Reference proteome</keyword>
<dbReference type="NCBIfam" id="TIGR00762">
    <property type="entry name" value="DegV"/>
    <property type="match status" value="1"/>
</dbReference>
<evidence type="ECO:0000313" key="4">
    <source>
        <dbReference type="Proteomes" id="UP000051908"/>
    </source>
</evidence>
<organism evidence="3 4">
    <name type="scientific">Companilactobacillus paralimentarius DSM 13238 = JCM 10415</name>
    <dbReference type="NCBI Taxonomy" id="1122151"/>
    <lineage>
        <taxon>Bacteria</taxon>
        <taxon>Bacillati</taxon>
        <taxon>Bacillota</taxon>
        <taxon>Bacilli</taxon>
        <taxon>Lactobacillales</taxon>
        <taxon>Lactobacillaceae</taxon>
        <taxon>Companilactobacillus</taxon>
    </lineage>
</organism>
<reference evidence="3 4" key="1">
    <citation type="journal article" date="2015" name="Genome Announc.">
        <title>Expanding the biotechnology potential of lactobacilli through comparative genomics of 213 strains and associated genera.</title>
        <authorList>
            <person name="Sun Z."/>
            <person name="Harris H.M."/>
            <person name="McCann A."/>
            <person name="Guo C."/>
            <person name="Argimon S."/>
            <person name="Zhang W."/>
            <person name="Yang X."/>
            <person name="Jeffery I.B."/>
            <person name="Cooney J.C."/>
            <person name="Kagawa T.F."/>
            <person name="Liu W."/>
            <person name="Song Y."/>
            <person name="Salvetti E."/>
            <person name="Wrobel A."/>
            <person name="Rasinkangas P."/>
            <person name="Parkhill J."/>
            <person name="Rea M.C."/>
            <person name="O'Sullivan O."/>
            <person name="Ritari J."/>
            <person name="Douillard F.P."/>
            <person name="Paul Ross R."/>
            <person name="Yang R."/>
            <person name="Briner A.E."/>
            <person name="Felis G.E."/>
            <person name="de Vos W.M."/>
            <person name="Barrangou R."/>
            <person name="Klaenhammer T.R."/>
            <person name="Caufield P.W."/>
            <person name="Cui Y."/>
            <person name="Zhang H."/>
            <person name="O'Toole P.W."/>
        </authorList>
    </citation>
    <scope>NUCLEOTIDE SEQUENCE [LARGE SCALE GENOMIC DNA]</scope>
    <source>
        <strain evidence="3 4">DSM 13238</strain>
    </source>
</reference>
<proteinExistence type="predicted"/>
<dbReference type="Gene3D" id="3.30.1180.10">
    <property type="match status" value="1"/>
</dbReference>
<dbReference type="Proteomes" id="UP000051908">
    <property type="component" value="Unassembled WGS sequence"/>
</dbReference>
<name>A0A0R1PET5_9LACO</name>
<sequence length="304" mass="34074">MVIQSLYVTKQGIDKFMKIAIVTDSTSYLPQEIVDKYNITVVPIEVVFNTKTYREDIDITTSQFYKLLHESPELPSTAQPSIGEMMNVYDKLAKEGYDTVISIHLASTISGFVNNLKSAAQTIDDINVVVYDSHITVRLMGYLAQEAAKMAQEDKPLSEILERLDDLRSSIGESFVVNDLKNLVKGGRLSNTSAVIGTMLNIKPLLEFDDNYHKIVAYDKARSMKKAKLKAEEKLATAMDEAPYPLRLLVIDADDKRDGDQWASELHDKYPDITLDRSYFGPVIGAHLGKDALAIAWIKDFDKA</sequence>
<dbReference type="Pfam" id="PF02645">
    <property type="entry name" value="DegV"/>
    <property type="match status" value="1"/>
</dbReference>
<dbReference type="AlphaFoldDB" id="A0A0R1PET5"/>
<protein>
    <recommendedName>
        <fullName evidence="5">DegV family protein</fullName>
    </recommendedName>
</protein>
<dbReference type="GO" id="GO:0008289">
    <property type="term" value="F:lipid binding"/>
    <property type="evidence" value="ECO:0007669"/>
    <property type="project" value="UniProtKB-KW"/>
</dbReference>
<dbReference type="PROSITE" id="PS51482">
    <property type="entry name" value="DEGV"/>
    <property type="match status" value="1"/>
</dbReference>
<gene>
    <name evidence="3" type="ORF">FD33_GL002404</name>
</gene>
<keyword evidence="2" id="KW-0446">Lipid-binding</keyword>
<dbReference type="PATRIC" id="fig|1122151.5.peg.2483"/>